<feature type="non-terminal residue" evidence="2">
    <location>
        <position position="44"/>
    </location>
</feature>
<name>A0A4U3AD09_9BACI</name>
<organism evidence="2 3">
    <name type="scientific">Bacillus wiedmannii</name>
    <dbReference type="NCBI Taxonomy" id="1890302"/>
    <lineage>
        <taxon>Bacteria</taxon>
        <taxon>Bacillati</taxon>
        <taxon>Bacillota</taxon>
        <taxon>Bacilli</taxon>
        <taxon>Bacillales</taxon>
        <taxon>Bacillaceae</taxon>
        <taxon>Bacillus</taxon>
        <taxon>Bacillus cereus group</taxon>
    </lineage>
</organism>
<dbReference type="InterPro" id="IPR010982">
    <property type="entry name" value="Lambda_DNA-bd_dom_sf"/>
</dbReference>
<dbReference type="SUPFAM" id="SSF47413">
    <property type="entry name" value="lambda repressor-like DNA-binding domains"/>
    <property type="match status" value="1"/>
</dbReference>
<dbReference type="PROSITE" id="PS50943">
    <property type="entry name" value="HTH_CROC1"/>
    <property type="match status" value="1"/>
</dbReference>
<accession>A0A4U3AD09</accession>
<evidence type="ECO:0000259" key="1">
    <source>
        <dbReference type="PROSITE" id="PS50943"/>
    </source>
</evidence>
<comment type="caution">
    <text evidence="2">The sequence shown here is derived from an EMBL/GenBank/DDBJ whole genome shotgun (WGS) entry which is preliminary data.</text>
</comment>
<dbReference type="Gene3D" id="1.10.260.40">
    <property type="entry name" value="lambda repressor-like DNA-binding domains"/>
    <property type="match status" value="1"/>
</dbReference>
<feature type="domain" description="HTH cro/C1-type" evidence="1">
    <location>
        <begin position="7"/>
        <end position="41"/>
    </location>
</feature>
<evidence type="ECO:0000313" key="3">
    <source>
        <dbReference type="Proteomes" id="UP000305222"/>
    </source>
</evidence>
<dbReference type="EMBL" id="SZON01002588">
    <property type="protein sequence ID" value="TKI85578.1"/>
    <property type="molecule type" value="Genomic_DNA"/>
</dbReference>
<sequence>MEINQKIRELRISKGISQVFMAKELSVSVSAYNMKEAGKRSFKA</sequence>
<dbReference type="Proteomes" id="UP000305222">
    <property type="component" value="Unassembled WGS sequence"/>
</dbReference>
<dbReference type="Pfam" id="PF01381">
    <property type="entry name" value="HTH_3"/>
    <property type="match status" value="1"/>
</dbReference>
<reference evidence="2 3" key="1">
    <citation type="journal article" date="2019" name="Environ. Microbiol.">
        <title>An active ?-lactamase is a part of an orchestrated cell wall stress resistance network of Bacillus subtilis and related rhizosphere species.</title>
        <authorList>
            <person name="Bucher T."/>
            <person name="Keren-Paz A."/>
            <person name="Hausser J."/>
            <person name="Olender T."/>
            <person name="Cytryn E."/>
            <person name="Kolodkin-Gal I."/>
        </authorList>
    </citation>
    <scope>NUCLEOTIDE SEQUENCE [LARGE SCALE GENOMIC DNA]</scope>
    <source>
        <strain evidence="2 3">I5</strain>
    </source>
</reference>
<evidence type="ECO:0000313" key="2">
    <source>
        <dbReference type="EMBL" id="TKI85578.1"/>
    </source>
</evidence>
<proteinExistence type="predicted"/>
<gene>
    <name evidence="2" type="ORF">FC699_30510</name>
</gene>
<protein>
    <submittedName>
        <fullName evidence="2">Helix-turn-helix transcriptional regulator</fullName>
    </submittedName>
</protein>
<dbReference type="InterPro" id="IPR001387">
    <property type="entry name" value="Cro/C1-type_HTH"/>
</dbReference>
<dbReference type="CDD" id="cd00093">
    <property type="entry name" value="HTH_XRE"/>
    <property type="match status" value="1"/>
</dbReference>
<dbReference type="GO" id="GO:0003677">
    <property type="term" value="F:DNA binding"/>
    <property type="evidence" value="ECO:0007669"/>
    <property type="project" value="InterPro"/>
</dbReference>
<dbReference type="AlphaFoldDB" id="A0A4U3AD09"/>